<dbReference type="AlphaFoldDB" id="D5UKM5"/>
<evidence type="ECO:0000313" key="10">
    <source>
        <dbReference type="EMBL" id="ADG73843.1"/>
    </source>
</evidence>
<proteinExistence type="inferred from homology"/>
<dbReference type="GO" id="GO:0004540">
    <property type="term" value="F:RNA nuclease activity"/>
    <property type="evidence" value="ECO:0007669"/>
    <property type="project" value="InterPro"/>
</dbReference>
<organism evidence="10 11">
    <name type="scientific">Cellulomonas flavigena (strain ATCC 482 / DSM 20109 / BCRC 11376 / JCM 18109 / NBRC 3775 / NCIMB 8073 / NRS 134)</name>
    <dbReference type="NCBI Taxonomy" id="446466"/>
    <lineage>
        <taxon>Bacteria</taxon>
        <taxon>Bacillati</taxon>
        <taxon>Actinomycetota</taxon>
        <taxon>Actinomycetes</taxon>
        <taxon>Micrococcales</taxon>
        <taxon>Cellulomonadaceae</taxon>
        <taxon>Cellulomonas</taxon>
    </lineage>
</organism>
<keyword evidence="2 8" id="KW-1277">Toxin-antitoxin system</keyword>
<dbReference type="Pfam" id="PF01850">
    <property type="entry name" value="PIN"/>
    <property type="match status" value="1"/>
</dbReference>
<evidence type="ECO:0000256" key="5">
    <source>
        <dbReference type="ARBA" id="ARBA00022801"/>
    </source>
</evidence>
<dbReference type="InterPro" id="IPR022907">
    <property type="entry name" value="VapC_family"/>
</dbReference>
<dbReference type="OrthoDB" id="5185254at2"/>
<evidence type="ECO:0000259" key="9">
    <source>
        <dbReference type="Pfam" id="PF01850"/>
    </source>
</evidence>
<dbReference type="eggNOG" id="COG1487">
    <property type="taxonomic scope" value="Bacteria"/>
</dbReference>
<accession>D5UKM5</accession>
<dbReference type="EMBL" id="CP001964">
    <property type="protein sequence ID" value="ADG73843.1"/>
    <property type="molecule type" value="Genomic_DNA"/>
</dbReference>
<sequence length="137" mass="14842">MAVTTWLVDKSALVRLPYAVERDLWQARLERGLLRLAHVTRLEVGFSALSGRSAREAASAPPVSLMPVEHLTPGIEARALEVQTLLADRGEHRAASIPDLLVAATAEKLGMTVLAVDKGFDLIAHVTGQPVERLAFE</sequence>
<keyword evidence="3 8" id="KW-0540">Nuclease</keyword>
<dbReference type="GO" id="GO:0016787">
    <property type="term" value="F:hydrolase activity"/>
    <property type="evidence" value="ECO:0007669"/>
    <property type="project" value="UniProtKB-KW"/>
</dbReference>
<protein>
    <recommendedName>
        <fullName evidence="8">Ribonuclease VapC</fullName>
        <shortName evidence="8">RNase VapC</shortName>
        <ecNumber evidence="8">3.1.-.-</ecNumber>
    </recommendedName>
    <alternativeName>
        <fullName evidence="8">Toxin VapC</fullName>
    </alternativeName>
</protein>
<keyword evidence="11" id="KW-1185">Reference proteome</keyword>
<dbReference type="InterPro" id="IPR029060">
    <property type="entry name" value="PIN-like_dom_sf"/>
</dbReference>
<keyword evidence="8" id="KW-0800">Toxin</keyword>
<dbReference type="RefSeq" id="WP_013116177.1">
    <property type="nucleotide sequence ID" value="NC_014151.1"/>
</dbReference>
<feature type="binding site" evidence="8">
    <location>
        <position position="99"/>
    </location>
    <ligand>
        <name>Mg(2+)</name>
        <dbReference type="ChEBI" id="CHEBI:18420"/>
    </ligand>
</feature>
<comment type="cofactor">
    <cofactor evidence="1 8">
        <name>Mg(2+)</name>
        <dbReference type="ChEBI" id="CHEBI:18420"/>
    </cofactor>
</comment>
<keyword evidence="5 8" id="KW-0378">Hydrolase</keyword>
<evidence type="ECO:0000256" key="7">
    <source>
        <dbReference type="ARBA" id="ARBA00038093"/>
    </source>
</evidence>
<name>D5UKM5_CELFN</name>
<evidence type="ECO:0000256" key="6">
    <source>
        <dbReference type="ARBA" id="ARBA00022842"/>
    </source>
</evidence>
<evidence type="ECO:0000256" key="2">
    <source>
        <dbReference type="ARBA" id="ARBA00022649"/>
    </source>
</evidence>
<dbReference type="STRING" id="446466.Cfla_0935"/>
<comment type="similarity">
    <text evidence="7 8">Belongs to the PINc/VapC protein family.</text>
</comment>
<keyword evidence="4 8" id="KW-0479">Metal-binding</keyword>
<dbReference type="GO" id="GO:0000287">
    <property type="term" value="F:magnesium ion binding"/>
    <property type="evidence" value="ECO:0007669"/>
    <property type="project" value="UniProtKB-UniRule"/>
</dbReference>
<feature type="domain" description="PIN" evidence="9">
    <location>
        <begin position="8"/>
        <end position="124"/>
    </location>
</feature>
<evidence type="ECO:0000256" key="3">
    <source>
        <dbReference type="ARBA" id="ARBA00022722"/>
    </source>
</evidence>
<dbReference type="Proteomes" id="UP000000849">
    <property type="component" value="Chromosome"/>
</dbReference>
<dbReference type="HOGENOM" id="CLU_118482_4_1_11"/>
<dbReference type="GO" id="GO:0090729">
    <property type="term" value="F:toxin activity"/>
    <property type="evidence" value="ECO:0007669"/>
    <property type="project" value="UniProtKB-KW"/>
</dbReference>
<dbReference type="InterPro" id="IPR050556">
    <property type="entry name" value="Type_II_TA_system_RNase"/>
</dbReference>
<reference evidence="10 11" key="1">
    <citation type="journal article" date="2010" name="Stand. Genomic Sci.">
        <title>Complete genome sequence of Cellulomonas flavigena type strain (134).</title>
        <authorList>
            <person name="Abt B."/>
            <person name="Foster B."/>
            <person name="Lapidus A."/>
            <person name="Clum A."/>
            <person name="Sun H."/>
            <person name="Pukall R."/>
            <person name="Lucas S."/>
            <person name="Glavina Del Rio T."/>
            <person name="Nolan M."/>
            <person name="Tice H."/>
            <person name="Cheng J.F."/>
            <person name="Pitluck S."/>
            <person name="Liolios K."/>
            <person name="Ivanova N."/>
            <person name="Mavromatis K."/>
            <person name="Ovchinnikova G."/>
            <person name="Pati A."/>
            <person name="Goodwin L."/>
            <person name="Chen A."/>
            <person name="Palaniappan K."/>
            <person name="Land M."/>
            <person name="Hauser L."/>
            <person name="Chang Y.J."/>
            <person name="Jeffries C.D."/>
            <person name="Rohde M."/>
            <person name="Goker M."/>
            <person name="Woyke T."/>
            <person name="Bristow J."/>
            <person name="Eisen J.A."/>
            <person name="Markowitz V."/>
            <person name="Hugenholtz P."/>
            <person name="Kyrpides N.C."/>
            <person name="Klenk H.P."/>
        </authorList>
    </citation>
    <scope>NUCLEOTIDE SEQUENCE [LARGE SCALE GENOMIC DNA]</scope>
    <source>
        <strain evidence="11">ATCC 482 / DSM 20109 / BCRC 11376 / JCM 18109 / NBRC 3775 / NCIMB 8073 / NRS 134</strain>
    </source>
</reference>
<dbReference type="EC" id="3.1.-.-" evidence="8"/>
<keyword evidence="6 8" id="KW-0460">Magnesium</keyword>
<evidence type="ECO:0000256" key="1">
    <source>
        <dbReference type="ARBA" id="ARBA00001946"/>
    </source>
</evidence>
<feature type="binding site" evidence="8">
    <location>
        <position position="9"/>
    </location>
    <ligand>
        <name>Mg(2+)</name>
        <dbReference type="ChEBI" id="CHEBI:18420"/>
    </ligand>
</feature>
<evidence type="ECO:0000256" key="4">
    <source>
        <dbReference type="ARBA" id="ARBA00022723"/>
    </source>
</evidence>
<dbReference type="HAMAP" id="MF_00265">
    <property type="entry name" value="VapC_Nob1"/>
    <property type="match status" value="1"/>
</dbReference>
<dbReference type="KEGG" id="cfl:Cfla_0935"/>
<dbReference type="PANTHER" id="PTHR33653">
    <property type="entry name" value="RIBONUCLEASE VAPC2"/>
    <property type="match status" value="1"/>
</dbReference>
<dbReference type="Gene3D" id="3.40.50.1010">
    <property type="entry name" value="5'-nuclease"/>
    <property type="match status" value="1"/>
</dbReference>
<evidence type="ECO:0000313" key="11">
    <source>
        <dbReference type="Proteomes" id="UP000000849"/>
    </source>
</evidence>
<dbReference type="InterPro" id="IPR002716">
    <property type="entry name" value="PIN_dom"/>
</dbReference>
<comment type="function">
    <text evidence="8">Toxic component of a toxin-antitoxin (TA) system. An RNase.</text>
</comment>
<evidence type="ECO:0000256" key="8">
    <source>
        <dbReference type="HAMAP-Rule" id="MF_00265"/>
    </source>
</evidence>
<dbReference type="PANTHER" id="PTHR33653:SF1">
    <property type="entry name" value="RIBONUCLEASE VAPC2"/>
    <property type="match status" value="1"/>
</dbReference>
<gene>
    <name evidence="8" type="primary">vapC</name>
    <name evidence="10" type="ordered locus">Cfla_0935</name>
</gene>
<dbReference type="SUPFAM" id="SSF88723">
    <property type="entry name" value="PIN domain-like"/>
    <property type="match status" value="1"/>
</dbReference>